<evidence type="ECO:0000256" key="8">
    <source>
        <dbReference type="ARBA" id="ARBA00037037"/>
    </source>
</evidence>
<dbReference type="EMBL" id="CCBN010000001">
    <property type="protein sequence ID" value="CDO51249.1"/>
    <property type="molecule type" value="Genomic_DNA"/>
</dbReference>
<evidence type="ECO:0000259" key="11">
    <source>
        <dbReference type="Pfam" id="PF00327"/>
    </source>
</evidence>
<evidence type="ECO:0000313" key="14">
    <source>
        <dbReference type="EMBL" id="KAF5102223.1"/>
    </source>
</evidence>
<keyword evidence="7" id="KW-0687">Ribonucleoprotein</keyword>
<dbReference type="GO" id="GO:0003735">
    <property type="term" value="F:structural constituent of ribosome"/>
    <property type="evidence" value="ECO:0007669"/>
    <property type="project" value="TreeGrafter"/>
</dbReference>
<keyword evidence="3" id="KW-0690">Ribosome biogenesis</keyword>
<dbReference type="GO" id="GO:0003723">
    <property type="term" value="F:RNA binding"/>
    <property type="evidence" value="ECO:0007669"/>
    <property type="project" value="UniProtKB-KW"/>
</dbReference>
<reference evidence="14" key="3">
    <citation type="submission" date="2020-01" db="EMBL/GenBank/DDBJ databases">
        <authorList>
            <person name="Perkins V."/>
            <person name="Lessard M.-H."/>
            <person name="Dugat-Bony E."/>
            <person name="Frenette M."/>
            <person name="Labrie S."/>
        </authorList>
    </citation>
    <scope>NUCLEOTIDE SEQUENCE</scope>
    <source>
        <strain evidence="14">LMA-70</strain>
    </source>
</reference>
<dbReference type="PROSITE" id="PS00634">
    <property type="entry name" value="RIBOSOMAL_L30"/>
    <property type="match status" value="1"/>
</dbReference>
<sequence length="251" mass="28461">MSPTIPNETRMAPETLLKKRKSADRQRVQKQQAASERKNKLGSNNKRKLVFKRAEKFIKEYRDVSREENRVSKVIENVDKIEVPAQAKLVFVVRVKGQSKIAPKARKVLQLLRLTEVDSGIFLKLTKSTAELLKIVEPYVAYGYPSLASVRKLIYKRGYAKVSGTERTPLTDNQIVENALGEYSIICLEDLIHEIYTLGPNFKVSTNFLWPFKLSTANAGLGVRQKIKKFVEREGLAEGVEDINALIDAQN</sequence>
<evidence type="ECO:0000256" key="7">
    <source>
        <dbReference type="ARBA" id="ARBA00023274"/>
    </source>
</evidence>
<dbReference type="Pfam" id="PF00327">
    <property type="entry name" value="Ribosomal_L30"/>
    <property type="match status" value="1"/>
</dbReference>
<dbReference type="InterPro" id="IPR035808">
    <property type="entry name" value="Ribosomal_uL30_euk_arc"/>
</dbReference>
<evidence type="ECO:0000256" key="2">
    <source>
        <dbReference type="ARBA" id="ARBA00007594"/>
    </source>
</evidence>
<dbReference type="InterPro" id="IPR016082">
    <property type="entry name" value="Ribosomal_uL30_ferredoxin-like"/>
</dbReference>
<dbReference type="GO" id="GO:0022625">
    <property type="term" value="C:cytosolic large ribosomal subunit"/>
    <property type="evidence" value="ECO:0007669"/>
    <property type="project" value="TreeGrafter"/>
</dbReference>
<feature type="region of interest" description="Disordered" evidence="10">
    <location>
        <begin position="1"/>
        <end position="45"/>
    </location>
</feature>
<comment type="similarity">
    <text evidence="2">Belongs to the universal ribosomal protein uL30 family.</text>
</comment>
<dbReference type="SUPFAM" id="SSF55129">
    <property type="entry name" value="Ribosomal protein L30p/L7e"/>
    <property type="match status" value="1"/>
</dbReference>
<dbReference type="PANTHER" id="PTHR11524:SF26">
    <property type="entry name" value="RIBOSOME BIOGENESIS PROTEIN RLP7"/>
    <property type="match status" value="1"/>
</dbReference>
<dbReference type="STRING" id="1173061.A0A0J9X3G2"/>
<dbReference type="FunFam" id="3.30.1390.20:FF:000003">
    <property type="entry name" value="60S ribosomal protein L7"/>
    <property type="match status" value="1"/>
</dbReference>
<comment type="function">
    <text evidence="8">Involved in the biogenesis of the 60S ribosomal subunit. May act as a specificity factor that binds precursor rRNAs and tethers the enzymes that carry out the early 5' to 3' exonucleolytic reactions that generate the mature rRNAs.</text>
</comment>
<evidence type="ECO:0000256" key="4">
    <source>
        <dbReference type="ARBA" id="ARBA00022884"/>
    </source>
</evidence>
<gene>
    <name evidence="13" type="ORF">BN980_GECA01s03123g</name>
    <name evidence="14" type="ORF">DV451_001944</name>
</gene>
<keyword evidence="6" id="KW-0539">Nucleus</keyword>
<dbReference type="InterPro" id="IPR012988">
    <property type="entry name" value="Ribosomal_uL30_N_euk"/>
</dbReference>
<reference evidence="14" key="2">
    <citation type="journal article" date="2020" name="Front. Microbiol.">
        <title>Phenotypic and Genetic Characterization of the Cheese Ripening Yeast Geotrichum candidum.</title>
        <authorList>
            <person name="Perkins V."/>
            <person name="Vignola S."/>
            <person name="Lessard M.H."/>
            <person name="Plante P.L."/>
            <person name="Corbeil J."/>
            <person name="Dugat-Bony E."/>
            <person name="Frenette M."/>
            <person name="Labrie S."/>
        </authorList>
    </citation>
    <scope>NUCLEOTIDE SEQUENCE</scope>
    <source>
        <strain evidence="14">LMA-70</strain>
    </source>
</reference>
<dbReference type="PANTHER" id="PTHR11524">
    <property type="entry name" value="60S RIBOSOMAL PROTEIN L7"/>
    <property type="match status" value="1"/>
</dbReference>
<dbReference type="InterPro" id="IPR039699">
    <property type="entry name" value="Ribosomal_uL30"/>
</dbReference>
<keyword evidence="5" id="KW-0689">Ribosomal protein</keyword>
<dbReference type="InterPro" id="IPR018038">
    <property type="entry name" value="Ribosomal_uL30_CS"/>
</dbReference>
<comment type="caution">
    <text evidence="13">The sequence shown here is derived from an EMBL/GenBank/DDBJ whole genome shotgun (WGS) entry which is preliminary data.</text>
</comment>
<evidence type="ECO:0000256" key="9">
    <source>
        <dbReference type="ARBA" id="ARBA00039196"/>
    </source>
</evidence>
<dbReference type="CDD" id="cd01657">
    <property type="entry name" value="Ribosomal_L7_archeal_euk"/>
    <property type="match status" value="1"/>
</dbReference>
<dbReference type="Proteomes" id="UP000242525">
    <property type="component" value="Unassembled WGS sequence"/>
</dbReference>
<dbReference type="GO" id="GO:0005730">
    <property type="term" value="C:nucleolus"/>
    <property type="evidence" value="ECO:0007669"/>
    <property type="project" value="UniProtKB-SubCell"/>
</dbReference>
<protein>
    <recommendedName>
        <fullName evidence="9">Ribosome biogenesis protein RLP7</fullName>
    </recommendedName>
</protein>
<name>A0A0J9X3G2_GEOCN</name>
<dbReference type="Gene3D" id="3.30.1390.20">
    <property type="entry name" value="Ribosomal protein L30, ferredoxin-like fold domain"/>
    <property type="match status" value="1"/>
</dbReference>
<dbReference type="Pfam" id="PF08079">
    <property type="entry name" value="Ribosomal_L30_N"/>
    <property type="match status" value="1"/>
</dbReference>
<evidence type="ECO:0000256" key="3">
    <source>
        <dbReference type="ARBA" id="ARBA00022517"/>
    </source>
</evidence>
<evidence type="ECO:0000256" key="1">
    <source>
        <dbReference type="ARBA" id="ARBA00004604"/>
    </source>
</evidence>
<proteinExistence type="inferred from homology"/>
<evidence type="ECO:0000313" key="13">
    <source>
        <dbReference type="EMBL" id="CDO51249.1"/>
    </source>
</evidence>
<feature type="domain" description="Large ribosomal subunit protein uL30-like ferredoxin-like fold" evidence="11">
    <location>
        <begin position="90"/>
        <end position="140"/>
    </location>
</feature>
<evidence type="ECO:0000259" key="12">
    <source>
        <dbReference type="Pfam" id="PF08079"/>
    </source>
</evidence>
<dbReference type="GO" id="GO:0000463">
    <property type="term" value="P:maturation of LSU-rRNA from tricistronic rRNA transcript (SSU-rRNA, 5.8S rRNA, LSU-rRNA)"/>
    <property type="evidence" value="ECO:0007669"/>
    <property type="project" value="TreeGrafter"/>
</dbReference>
<comment type="subcellular location">
    <subcellularLocation>
        <location evidence="1">Nucleus</location>
        <location evidence="1">Nucleolus</location>
    </subcellularLocation>
</comment>
<evidence type="ECO:0000256" key="6">
    <source>
        <dbReference type="ARBA" id="ARBA00023242"/>
    </source>
</evidence>
<keyword evidence="15" id="KW-1185">Reference proteome</keyword>
<dbReference type="Proteomes" id="UP000750522">
    <property type="component" value="Unassembled WGS sequence"/>
</dbReference>
<reference evidence="13 15" key="1">
    <citation type="submission" date="2014-03" db="EMBL/GenBank/DDBJ databases">
        <authorList>
            <person name="Casaregola S."/>
        </authorList>
    </citation>
    <scope>NUCLEOTIDE SEQUENCE [LARGE SCALE GENOMIC DNA]</scope>
    <source>
        <strain evidence="13 15">CLIB 918</strain>
    </source>
</reference>
<feature type="domain" description="Large ribosomal subunit protein uL30 N-terminal eukaryotes" evidence="12">
    <location>
        <begin position="13"/>
        <end position="85"/>
    </location>
</feature>
<evidence type="ECO:0000256" key="5">
    <source>
        <dbReference type="ARBA" id="ARBA00022980"/>
    </source>
</evidence>
<keyword evidence="4" id="KW-0694">RNA-binding</keyword>
<dbReference type="InterPro" id="IPR036919">
    <property type="entry name" value="Ribo_uL30_ferredoxin-like_sf"/>
</dbReference>
<dbReference type="AlphaFoldDB" id="A0A0J9X3G2"/>
<dbReference type="OrthoDB" id="28644at2759"/>
<dbReference type="EMBL" id="QQZK01000031">
    <property type="protein sequence ID" value="KAF5102223.1"/>
    <property type="molecule type" value="Genomic_DNA"/>
</dbReference>
<dbReference type="InterPro" id="IPR005998">
    <property type="entry name" value="Ribosomal_uL30_euk"/>
</dbReference>
<organism evidence="13 15">
    <name type="scientific">Geotrichum candidum</name>
    <name type="common">Oospora lactis</name>
    <name type="synonym">Dipodascus geotrichum</name>
    <dbReference type="NCBI Taxonomy" id="1173061"/>
    <lineage>
        <taxon>Eukaryota</taxon>
        <taxon>Fungi</taxon>
        <taxon>Dikarya</taxon>
        <taxon>Ascomycota</taxon>
        <taxon>Saccharomycotina</taxon>
        <taxon>Dipodascomycetes</taxon>
        <taxon>Dipodascales</taxon>
        <taxon>Dipodascaceae</taxon>
        <taxon>Geotrichum</taxon>
    </lineage>
</organism>
<evidence type="ECO:0000256" key="10">
    <source>
        <dbReference type="SAM" id="MobiDB-lite"/>
    </source>
</evidence>
<evidence type="ECO:0000313" key="15">
    <source>
        <dbReference type="Proteomes" id="UP000242525"/>
    </source>
</evidence>
<accession>A0A0J9X3G2</accession>
<dbReference type="NCBIfam" id="TIGR01310">
    <property type="entry name" value="uL30_euk"/>
    <property type="match status" value="1"/>
</dbReference>